<organism evidence="1 2">
    <name type="scientific">Didymella rabiei</name>
    <name type="common">Chickpea ascochyta blight fungus</name>
    <name type="synonym">Mycosphaerella rabiei</name>
    <dbReference type="NCBI Taxonomy" id="5454"/>
    <lineage>
        <taxon>Eukaryota</taxon>
        <taxon>Fungi</taxon>
        <taxon>Dikarya</taxon>
        <taxon>Ascomycota</taxon>
        <taxon>Pezizomycotina</taxon>
        <taxon>Dothideomycetes</taxon>
        <taxon>Pleosporomycetidae</taxon>
        <taxon>Pleosporales</taxon>
        <taxon>Pleosporineae</taxon>
        <taxon>Didymellaceae</taxon>
        <taxon>Ascochyta</taxon>
    </lineage>
</organism>
<keyword evidence="2" id="KW-1185">Reference proteome</keyword>
<dbReference type="OrthoDB" id="5600418at2759"/>
<reference evidence="1 2" key="1">
    <citation type="journal article" date="2016" name="Sci. Rep.">
        <title>Draft genome sequencing and secretome analysis of fungal phytopathogen Ascochyta rabiei provides insight into the necrotrophic effector repertoire.</title>
        <authorList>
            <person name="Verma S."/>
            <person name="Gazara R.K."/>
            <person name="Nizam S."/>
            <person name="Parween S."/>
            <person name="Chattopadhyay D."/>
            <person name="Verma P.K."/>
        </authorList>
    </citation>
    <scope>NUCLEOTIDE SEQUENCE [LARGE SCALE GENOMIC DNA]</scope>
    <source>
        <strain evidence="1 2">ArDII</strain>
    </source>
</reference>
<protein>
    <submittedName>
        <fullName evidence="1">Uncharacterized protein</fullName>
    </submittedName>
</protein>
<accession>A0A163DYQ6</accession>
<sequence>MHGALFTTPVPISLLAPGDKRCNICYEAYAEPPPYGSTHKIKGGEWAKPTFDLQALGEDNVLSVAKPGFTSTNVQFEAYHEPLQCGRNAAAKGLSPQRETARAHARQRMSSSEPIQFTERLHRHLKIEEGSDEVGRTLEEVEQALGEFYGRPGLSED</sequence>
<comment type="caution">
    <text evidence="1">The sequence shown here is derived from an EMBL/GenBank/DDBJ whole genome shotgun (WGS) entry which is preliminary data.</text>
</comment>
<dbReference type="EMBL" id="JYNV01000196">
    <property type="protein sequence ID" value="KZM23418.1"/>
    <property type="molecule type" value="Genomic_DNA"/>
</dbReference>
<proteinExistence type="predicted"/>
<name>A0A163DYQ6_DIDRA</name>
<gene>
    <name evidence="1" type="ORF">ST47_g5431</name>
</gene>
<evidence type="ECO:0000313" key="1">
    <source>
        <dbReference type="EMBL" id="KZM23418.1"/>
    </source>
</evidence>
<evidence type="ECO:0000313" key="2">
    <source>
        <dbReference type="Proteomes" id="UP000076837"/>
    </source>
</evidence>
<dbReference type="Proteomes" id="UP000076837">
    <property type="component" value="Unassembled WGS sequence"/>
</dbReference>
<dbReference type="AlphaFoldDB" id="A0A163DYQ6"/>